<sequence length="695" mass="79580">MKRILTLLVVGLNLSQSFFVRCGLENVNSMDTTVQQFSRVEMVNSFSFLPDLSQDVIGVVNEANALPSSTKTTPYAAFFRKSREVKERTDNKEIKKLADIVISMISTLRPSLESWEDWLQRNEEKVNDFIRAASLNHEMGCDDIERTWIVGILCAISKYSPTDVDGMTGEQKINRLPWSNQVTLEIKAAKAFEPFMTKRFETLWLGKHISASEISKDLEELLERARMFGIFDMAKKEPSRGTKIYKLISKHLLQSKLPQDEDGILDVINDFKDLCQNTAVYGWVTKYCEGIFRHILNHSSHTAKVSKTLFQDYGFFRKISFAFAKLDMIDYINQQPNFPAKEKHLKNIESWKEEATLKSFSPGGTYLLESFYKNLDCNTRQEDYLDHHKFIAAFFLVFPTKENHLKESIERGYSYHHQEVEKLMGIWSRVYPDGVVPDATFGEYKWMLLVKNPAWLERVMLHQIATQLKIAMGPCIMDLVNVLATGPWSSNYIGFAASVQYKKVIDNLQVADAGIAADVVYELSLKLVYHLIRFKSGCDNGFSGISNPTKEFRTIIYNAIETFTKMRKAHPPVKGNLPASTPGFDHFLYTVSDILDSGKLDHTQEKMMIKQVTEQLKFKPQDFHLIISGQPFKFEFSEPLKAEVSNQKDATSVLDIDQKGSGPDHTQYILKTPQRPSGSKIANLAKYFIWKCEKH</sequence>
<evidence type="ECO:0008006" key="4">
    <source>
        <dbReference type="Google" id="ProtNLM"/>
    </source>
</evidence>
<organism evidence="3">
    <name type="scientific">Melampsora larici-populina (strain 98AG31 / pathotype 3-4-7)</name>
    <name type="common">Poplar leaf rust fungus</name>
    <dbReference type="NCBI Taxonomy" id="747676"/>
    <lineage>
        <taxon>Eukaryota</taxon>
        <taxon>Fungi</taxon>
        <taxon>Dikarya</taxon>
        <taxon>Basidiomycota</taxon>
        <taxon>Pucciniomycotina</taxon>
        <taxon>Pucciniomycetes</taxon>
        <taxon>Pucciniales</taxon>
        <taxon>Melampsoraceae</taxon>
        <taxon>Melampsora</taxon>
    </lineage>
</organism>
<dbReference type="EMBL" id="GL883100">
    <property type="protein sequence ID" value="EGG08489.1"/>
    <property type="molecule type" value="Genomic_DNA"/>
</dbReference>
<reference evidence="3" key="1">
    <citation type="journal article" date="2011" name="Proc. Natl. Acad. Sci. U.S.A.">
        <title>Obligate biotrophy features unraveled by the genomic analysis of rust fungi.</title>
        <authorList>
            <person name="Duplessis S."/>
            <person name="Cuomo C.A."/>
            <person name="Lin Y.-C."/>
            <person name="Aerts A."/>
            <person name="Tisserant E."/>
            <person name="Veneault-Fourrey C."/>
            <person name="Joly D.L."/>
            <person name="Hacquard S."/>
            <person name="Amselem J."/>
            <person name="Cantarel B.L."/>
            <person name="Chiu R."/>
            <person name="Coutinho P.M."/>
            <person name="Feau N."/>
            <person name="Field M."/>
            <person name="Frey P."/>
            <person name="Gelhaye E."/>
            <person name="Goldberg J."/>
            <person name="Grabherr M.G."/>
            <person name="Kodira C.D."/>
            <person name="Kohler A."/>
            <person name="Kuees U."/>
            <person name="Lindquist E.A."/>
            <person name="Lucas S.M."/>
            <person name="Mago R."/>
            <person name="Mauceli E."/>
            <person name="Morin E."/>
            <person name="Murat C."/>
            <person name="Pangilinan J.L."/>
            <person name="Park R."/>
            <person name="Pearson M."/>
            <person name="Quesneville H."/>
            <person name="Rouhier N."/>
            <person name="Sakthikumar S."/>
            <person name="Salamov A.A."/>
            <person name="Schmutz J."/>
            <person name="Selles B."/>
            <person name="Shapiro H."/>
            <person name="Tanguay P."/>
            <person name="Tuskan G.A."/>
            <person name="Henrissat B."/>
            <person name="Van de Peer Y."/>
            <person name="Rouze P."/>
            <person name="Ellis J.G."/>
            <person name="Dodds P.N."/>
            <person name="Schein J.E."/>
            <person name="Zhong S."/>
            <person name="Hamelin R.C."/>
            <person name="Grigoriev I.V."/>
            <person name="Szabo L.J."/>
            <person name="Martin F."/>
        </authorList>
    </citation>
    <scope>NUCLEOTIDE SEQUENCE [LARGE SCALE GENOMIC DNA]</scope>
    <source>
        <strain evidence="3">98AG31 / pathotype 3-4-7</strain>
    </source>
</reference>
<dbReference type="KEGG" id="mlr:MELLADRAFT_104884"/>
<dbReference type="InParanoid" id="F4RGD7"/>
<dbReference type="AlphaFoldDB" id="F4RGD7"/>
<name>F4RGD7_MELLP</name>
<protein>
    <recommendedName>
        <fullName evidence="4">Secreted protein</fullName>
    </recommendedName>
</protein>
<dbReference type="Proteomes" id="UP000001072">
    <property type="component" value="Unassembled WGS sequence"/>
</dbReference>
<dbReference type="HOGENOM" id="CLU_429646_0_0_1"/>
<dbReference type="VEuPathDB" id="FungiDB:MELLADRAFT_104884"/>
<gene>
    <name evidence="2" type="ORF">MELLADRAFT_104884</name>
</gene>
<keyword evidence="1" id="KW-0732">Signal</keyword>
<evidence type="ECO:0000256" key="1">
    <source>
        <dbReference type="SAM" id="SignalP"/>
    </source>
</evidence>
<evidence type="ECO:0000313" key="3">
    <source>
        <dbReference type="Proteomes" id="UP000001072"/>
    </source>
</evidence>
<feature type="chain" id="PRO_5003315189" description="Secreted protein" evidence="1">
    <location>
        <begin position="18"/>
        <end position="695"/>
    </location>
</feature>
<feature type="signal peptide" evidence="1">
    <location>
        <begin position="1"/>
        <end position="17"/>
    </location>
</feature>
<proteinExistence type="predicted"/>
<keyword evidence="3" id="KW-1185">Reference proteome</keyword>
<dbReference type="RefSeq" id="XP_007408075.1">
    <property type="nucleotide sequence ID" value="XM_007408013.1"/>
</dbReference>
<dbReference type="OrthoDB" id="10416822at2759"/>
<evidence type="ECO:0000313" key="2">
    <source>
        <dbReference type="EMBL" id="EGG08489.1"/>
    </source>
</evidence>
<dbReference type="GeneID" id="18922424"/>
<accession>F4RGD7</accession>